<sequence>MYITITRQHSDSTYNQSASDFVDYLEKENEGKHPELQEPFFDQYNDRIERDTVVREIDANTSKLKKREPKFYSLTVNPSQRELKALNNDPALLRYYVREMMKDYATAFYRESPVHVDQLKYYAKIEHERTYSGKDWEVQQNRPYAAKIAKLQNDIRKVERGELKGNIAKVEKEIDRLFREMPHKMDGKPVKEGMQKPGDQMHVHIIMSRKDVTNRYSLSPGSSYRESEAPLQGEVRKRGFKRDQFFEGAEKTFDRLFGYDRNYVESYQGRKTLGTNPHQYFAKIAGLPKNEKAVALKLLGKTGIKLPLPPQIPKSKLDLMLKSLKKIKRGIDTARGAGAIEI</sequence>
<dbReference type="OrthoDB" id="1404627at2"/>
<dbReference type="NCBIfam" id="NF041495">
    <property type="entry name" value="MobB_relaxase"/>
    <property type="match status" value="1"/>
</dbReference>
<organism evidence="1 2">
    <name type="scientific">Flagellimonas nanhaiensis</name>
    <dbReference type="NCBI Taxonomy" id="2292706"/>
    <lineage>
        <taxon>Bacteria</taxon>
        <taxon>Pseudomonadati</taxon>
        <taxon>Bacteroidota</taxon>
        <taxon>Flavobacteriia</taxon>
        <taxon>Flavobacteriales</taxon>
        <taxon>Flavobacteriaceae</taxon>
        <taxon>Flagellimonas</taxon>
    </lineage>
</organism>
<dbReference type="InterPro" id="IPR043766">
    <property type="entry name" value="BfmA-like"/>
</dbReference>
<dbReference type="AlphaFoldDB" id="A0A371JLQ2"/>
<evidence type="ECO:0000313" key="1">
    <source>
        <dbReference type="EMBL" id="RDY57933.1"/>
    </source>
</evidence>
<gene>
    <name evidence="1" type="ORF">DX873_17460</name>
</gene>
<dbReference type="InterPro" id="IPR048098">
    <property type="entry name" value="MobB"/>
</dbReference>
<comment type="caution">
    <text evidence="1">The sequence shown here is derived from an EMBL/GenBank/DDBJ whole genome shotgun (WGS) entry which is preliminary data.</text>
</comment>
<accession>A0A371JLQ2</accession>
<dbReference type="RefSeq" id="WP_116185778.1">
    <property type="nucleotide sequence ID" value="NZ_QTJX01000006.1"/>
</dbReference>
<proteinExistence type="predicted"/>
<reference evidence="1 2" key="1">
    <citation type="submission" date="2018-08" db="EMBL/GenBank/DDBJ databases">
        <title>Muricauda nanhaiensis sp. nov., isolated from seawater of the South China Sea.</title>
        <authorList>
            <person name="Dang Y."/>
        </authorList>
    </citation>
    <scope>NUCLEOTIDE SEQUENCE [LARGE SCALE GENOMIC DNA]</scope>
    <source>
        <strain evidence="1 2">SM1704</strain>
    </source>
</reference>
<protein>
    <submittedName>
        <fullName evidence="1">Mobilization protein</fullName>
    </submittedName>
</protein>
<dbReference type="Proteomes" id="UP000261828">
    <property type="component" value="Unassembled WGS sequence"/>
</dbReference>
<keyword evidence="2" id="KW-1185">Reference proteome</keyword>
<dbReference type="Pfam" id="PF18976">
    <property type="entry name" value="DUF5712"/>
    <property type="match status" value="1"/>
</dbReference>
<dbReference type="EMBL" id="QTJX01000006">
    <property type="protein sequence ID" value="RDY57933.1"/>
    <property type="molecule type" value="Genomic_DNA"/>
</dbReference>
<name>A0A371JLQ2_9FLAO</name>
<evidence type="ECO:0000313" key="2">
    <source>
        <dbReference type="Proteomes" id="UP000261828"/>
    </source>
</evidence>